<feature type="compositionally biased region" description="Acidic residues" evidence="1">
    <location>
        <begin position="253"/>
        <end position="262"/>
    </location>
</feature>
<evidence type="ECO:0000313" key="3">
    <source>
        <dbReference type="EMBL" id="QEG23766.1"/>
    </source>
</evidence>
<organism evidence="3 4">
    <name type="scientific">Mariniblastus fucicola</name>
    <dbReference type="NCBI Taxonomy" id="980251"/>
    <lineage>
        <taxon>Bacteria</taxon>
        <taxon>Pseudomonadati</taxon>
        <taxon>Planctomycetota</taxon>
        <taxon>Planctomycetia</taxon>
        <taxon>Pirellulales</taxon>
        <taxon>Pirellulaceae</taxon>
        <taxon>Mariniblastus</taxon>
    </lineage>
</organism>
<reference evidence="3 4" key="1">
    <citation type="submission" date="2019-08" db="EMBL/GenBank/DDBJ databases">
        <title>Deep-cultivation of Planctomycetes and their phenomic and genomic characterization uncovers novel biology.</title>
        <authorList>
            <person name="Wiegand S."/>
            <person name="Jogler M."/>
            <person name="Boedeker C."/>
            <person name="Pinto D."/>
            <person name="Vollmers J."/>
            <person name="Rivas-Marin E."/>
            <person name="Kohn T."/>
            <person name="Peeters S.H."/>
            <person name="Heuer A."/>
            <person name="Rast P."/>
            <person name="Oberbeckmann S."/>
            <person name="Bunk B."/>
            <person name="Jeske O."/>
            <person name="Meyerdierks A."/>
            <person name="Storesund J.E."/>
            <person name="Kallscheuer N."/>
            <person name="Luecker S."/>
            <person name="Lage O.M."/>
            <person name="Pohl T."/>
            <person name="Merkel B.J."/>
            <person name="Hornburger P."/>
            <person name="Mueller R.-W."/>
            <person name="Bruemmer F."/>
            <person name="Labrenz M."/>
            <person name="Spormann A.M."/>
            <person name="Op den Camp H."/>
            <person name="Overmann J."/>
            <person name="Amann R."/>
            <person name="Jetten M.S.M."/>
            <person name="Mascher T."/>
            <person name="Medema M.H."/>
            <person name="Devos D.P."/>
            <person name="Kaster A.-K."/>
            <person name="Ovreas L."/>
            <person name="Rohde M."/>
            <person name="Galperin M.Y."/>
            <person name="Jogler C."/>
        </authorList>
    </citation>
    <scope>NUCLEOTIDE SEQUENCE [LARGE SCALE GENOMIC DNA]</scope>
    <source>
        <strain evidence="3 4">FC18</strain>
    </source>
</reference>
<evidence type="ECO:0000313" key="4">
    <source>
        <dbReference type="Proteomes" id="UP000322214"/>
    </source>
</evidence>
<keyword evidence="2" id="KW-0732">Signal</keyword>
<name>A0A5B9PGP1_9BACT</name>
<dbReference type="OrthoDB" id="276267at2"/>
<dbReference type="Pfam" id="PF20360">
    <property type="entry name" value="DUF6655"/>
    <property type="match status" value="1"/>
</dbReference>
<evidence type="ECO:0000256" key="1">
    <source>
        <dbReference type="SAM" id="MobiDB-lite"/>
    </source>
</evidence>
<dbReference type="AlphaFoldDB" id="A0A5B9PGP1"/>
<accession>A0A5B9PGP1</accession>
<proteinExistence type="predicted"/>
<dbReference type="PROSITE" id="PS51257">
    <property type="entry name" value="PROKAR_LIPOPROTEIN"/>
    <property type="match status" value="1"/>
</dbReference>
<feature type="chain" id="PRO_5023079649" evidence="2">
    <location>
        <begin position="22"/>
        <end position="305"/>
    </location>
</feature>
<gene>
    <name evidence="3" type="ORF">MFFC18_36680</name>
</gene>
<dbReference type="Proteomes" id="UP000322214">
    <property type="component" value="Chromosome"/>
</dbReference>
<dbReference type="RefSeq" id="WP_075086137.1">
    <property type="nucleotide sequence ID" value="NZ_CP042912.1"/>
</dbReference>
<protein>
    <submittedName>
        <fullName evidence="3">Uncharacterized protein</fullName>
    </submittedName>
</protein>
<sequence precursor="true">MRLTHRAAVGLMLLVAVTSMSMIGCGTTTSRTGTEQLLISDAVDKAVDRIDFSALNGVKVYLDSRYISSLKTNLFIDSNYVISSLRQQLTSSGALIQDDREQATLIVEPRVGALGADGHDVTYGVPQSGALSSAVSVVSGSSIPSIPEISLGRTDAQSGVAKLVVFAYDRETREPIWQSGLAKAESTSSNTWILGAGPFQRGSIHKGVKFAGRKIDPPAHPTHQNMLNEEELYIPSELHFDQAFLFKQNPGREDEEEAEESDVAQASFEKEDDKADGEGKSSAKDGKQKPAAKKDSKVKQAGGGK</sequence>
<feature type="compositionally biased region" description="Basic and acidic residues" evidence="1">
    <location>
        <begin position="268"/>
        <end position="298"/>
    </location>
</feature>
<dbReference type="EMBL" id="CP042912">
    <property type="protein sequence ID" value="QEG23766.1"/>
    <property type="molecule type" value="Genomic_DNA"/>
</dbReference>
<dbReference type="KEGG" id="mff:MFFC18_36680"/>
<feature type="region of interest" description="Disordered" evidence="1">
    <location>
        <begin position="251"/>
        <end position="305"/>
    </location>
</feature>
<evidence type="ECO:0000256" key="2">
    <source>
        <dbReference type="SAM" id="SignalP"/>
    </source>
</evidence>
<feature type="signal peptide" evidence="2">
    <location>
        <begin position="1"/>
        <end position="21"/>
    </location>
</feature>
<keyword evidence="4" id="KW-1185">Reference proteome</keyword>
<dbReference type="InterPro" id="IPR046596">
    <property type="entry name" value="DUF6655"/>
</dbReference>